<dbReference type="Pfam" id="PF11807">
    <property type="entry name" value="UstYa"/>
    <property type="match status" value="1"/>
</dbReference>
<keyword evidence="5" id="KW-1185">Reference proteome</keyword>
<comment type="pathway">
    <text evidence="1">Mycotoxin biosynthesis.</text>
</comment>
<evidence type="ECO:0000256" key="1">
    <source>
        <dbReference type="ARBA" id="ARBA00004685"/>
    </source>
</evidence>
<keyword evidence="3" id="KW-1133">Transmembrane helix</keyword>
<dbReference type="PANTHER" id="PTHR33365:SF4">
    <property type="entry name" value="CYCLOCHLOROTINE BIOSYNTHESIS PROTEIN O"/>
    <property type="match status" value="1"/>
</dbReference>
<evidence type="ECO:0008006" key="6">
    <source>
        <dbReference type="Google" id="ProtNLM"/>
    </source>
</evidence>
<name>A0A8H6YW32_9AGAR</name>
<dbReference type="AlphaFoldDB" id="A0A8H6YW32"/>
<dbReference type="PANTHER" id="PTHR33365">
    <property type="entry name" value="YALI0B05434P"/>
    <property type="match status" value="1"/>
</dbReference>
<proteinExistence type="inferred from homology"/>
<dbReference type="EMBL" id="JACAZI010000003">
    <property type="protein sequence ID" value="KAF7365992.1"/>
    <property type="molecule type" value="Genomic_DNA"/>
</dbReference>
<feature type="transmembrane region" description="Helical" evidence="3">
    <location>
        <begin position="21"/>
        <end position="41"/>
    </location>
</feature>
<dbReference type="OrthoDB" id="3687641at2759"/>
<sequence length="241" mass="27982">MTSNYYIPLHEEPARRGLHSRLLKVFCVLSAISNLALLWLLTTTTNRPGCNISRDTPHLYSPADHVVRQKIVKFTRGVEDDIPIYERRPSDAVDAAWRDLWSVAQTRIPRSEAAKMPNRTWPLQREPGQYMFALDVFHQIHCLDVLRQQVHRGRGFNYTHVPISHVRHCIGAIRQALLCAADISPVVWQWSEERQLVEQRDDIVHVCRDFGQIWEWAAGRTFIAQDSDFRVYVEDDLDISS</sequence>
<keyword evidence="3" id="KW-0812">Transmembrane</keyword>
<dbReference type="InterPro" id="IPR021765">
    <property type="entry name" value="UstYa-like"/>
</dbReference>
<organism evidence="4 5">
    <name type="scientific">Mycena venus</name>
    <dbReference type="NCBI Taxonomy" id="2733690"/>
    <lineage>
        <taxon>Eukaryota</taxon>
        <taxon>Fungi</taxon>
        <taxon>Dikarya</taxon>
        <taxon>Basidiomycota</taxon>
        <taxon>Agaricomycotina</taxon>
        <taxon>Agaricomycetes</taxon>
        <taxon>Agaricomycetidae</taxon>
        <taxon>Agaricales</taxon>
        <taxon>Marasmiineae</taxon>
        <taxon>Mycenaceae</taxon>
        <taxon>Mycena</taxon>
    </lineage>
</organism>
<dbReference type="Proteomes" id="UP000620124">
    <property type="component" value="Unassembled WGS sequence"/>
</dbReference>
<evidence type="ECO:0000256" key="2">
    <source>
        <dbReference type="ARBA" id="ARBA00035112"/>
    </source>
</evidence>
<comment type="caution">
    <text evidence="4">The sequence shown here is derived from an EMBL/GenBank/DDBJ whole genome shotgun (WGS) entry which is preliminary data.</text>
</comment>
<dbReference type="GO" id="GO:0043386">
    <property type="term" value="P:mycotoxin biosynthetic process"/>
    <property type="evidence" value="ECO:0007669"/>
    <property type="project" value="InterPro"/>
</dbReference>
<evidence type="ECO:0000313" key="4">
    <source>
        <dbReference type="EMBL" id="KAF7365992.1"/>
    </source>
</evidence>
<evidence type="ECO:0000256" key="3">
    <source>
        <dbReference type="SAM" id="Phobius"/>
    </source>
</evidence>
<accession>A0A8H6YW32</accession>
<comment type="similarity">
    <text evidence="2">Belongs to the ustYa family.</text>
</comment>
<evidence type="ECO:0000313" key="5">
    <source>
        <dbReference type="Proteomes" id="UP000620124"/>
    </source>
</evidence>
<reference evidence="4" key="1">
    <citation type="submission" date="2020-05" db="EMBL/GenBank/DDBJ databases">
        <title>Mycena genomes resolve the evolution of fungal bioluminescence.</title>
        <authorList>
            <person name="Tsai I.J."/>
        </authorList>
    </citation>
    <scope>NUCLEOTIDE SEQUENCE</scope>
    <source>
        <strain evidence="4">CCC161011</strain>
    </source>
</reference>
<gene>
    <name evidence="4" type="ORF">MVEN_00475100</name>
</gene>
<keyword evidence="3" id="KW-0472">Membrane</keyword>
<protein>
    <recommendedName>
        <fullName evidence="6">Tat pathway signal sequence</fullName>
    </recommendedName>
</protein>